<dbReference type="OrthoDB" id="787137at2759"/>
<dbReference type="Gene3D" id="3.30.40.10">
    <property type="entry name" value="Zinc/RING finger domain, C3HC4 (zinc finger)"/>
    <property type="match status" value="1"/>
</dbReference>
<feature type="compositionally biased region" description="Low complexity" evidence="17">
    <location>
        <begin position="889"/>
        <end position="902"/>
    </location>
</feature>
<dbReference type="Gene3D" id="3.30.60.60">
    <property type="entry name" value="N-acetyl transferase-like"/>
    <property type="match status" value="1"/>
</dbReference>
<dbReference type="EC" id="2.3.1.48" evidence="3 16"/>
<dbReference type="GO" id="GO:0008270">
    <property type="term" value="F:zinc ion binding"/>
    <property type="evidence" value="ECO:0007669"/>
    <property type="project" value="UniProtKB-KW"/>
</dbReference>
<evidence type="ECO:0000256" key="15">
    <source>
        <dbReference type="PROSITE-ProRule" id="PRU00146"/>
    </source>
</evidence>
<feature type="region of interest" description="Disordered" evidence="17">
    <location>
        <begin position="1033"/>
        <end position="1058"/>
    </location>
</feature>
<comment type="catalytic activity">
    <reaction evidence="16">
        <text>L-lysyl-[protein] + acetyl-CoA = N(6)-acetyl-L-lysyl-[protein] + CoA + H(+)</text>
        <dbReference type="Rhea" id="RHEA:45948"/>
        <dbReference type="Rhea" id="RHEA-COMP:9752"/>
        <dbReference type="Rhea" id="RHEA-COMP:10731"/>
        <dbReference type="ChEBI" id="CHEBI:15378"/>
        <dbReference type="ChEBI" id="CHEBI:29969"/>
        <dbReference type="ChEBI" id="CHEBI:57287"/>
        <dbReference type="ChEBI" id="CHEBI:57288"/>
        <dbReference type="ChEBI" id="CHEBI:61930"/>
        <dbReference type="EC" id="2.3.1.48"/>
    </reaction>
</comment>
<dbReference type="InterPro" id="IPR002717">
    <property type="entry name" value="HAT_MYST-type"/>
</dbReference>
<keyword evidence="13 16" id="KW-0539">Nucleus</keyword>
<feature type="domain" description="PHD-type" evidence="18">
    <location>
        <begin position="185"/>
        <end position="245"/>
    </location>
</feature>
<feature type="compositionally biased region" description="Low complexity" evidence="17">
    <location>
        <begin position="43"/>
        <end position="66"/>
    </location>
</feature>
<dbReference type="GO" id="GO:1990467">
    <property type="term" value="C:NuA3a histone acetyltransferase complex"/>
    <property type="evidence" value="ECO:0007669"/>
    <property type="project" value="TreeGrafter"/>
</dbReference>
<dbReference type="FunFam" id="3.30.60.60:FF:000001">
    <property type="entry name" value="Histone acetyltransferase"/>
    <property type="match status" value="1"/>
</dbReference>
<keyword evidence="4" id="KW-0808">Transferase</keyword>
<evidence type="ECO:0000256" key="10">
    <source>
        <dbReference type="ARBA" id="ARBA00022990"/>
    </source>
</evidence>
<dbReference type="Pfam" id="PF17772">
    <property type="entry name" value="zf-MYST"/>
    <property type="match status" value="1"/>
</dbReference>
<dbReference type="InterPro" id="IPR036388">
    <property type="entry name" value="WH-like_DNA-bd_sf"/>
</dbReference>
<dbReference type="InterPro" id="IPR013083">
    <property type="entry name" value="Znf_RING/FYVE/PHD"/>
</dbReference>
<evidence type="ECO:0000256" key="16">
    <source>
        <dbReference type="RuleBase" id="RU361211"/>
    </source>
</evidence>
<evidence type="ECO:0000256" key="14">
    <source>
        <dbReference type="PIRSR" id="PIRSR602717-51"/>
    </source>
</evidence>
<dbReference type="GO" id="GO:0003682">
    <property type="term" value="F:chromatin binding"/>
    <property type="evidence" value="ECO:0007669"/>
    <property type="project" value="TreeGrafter"/>
</dbReference>
<feature type="compositionally biased region" description="Basic and acidic residues" evidence="17">
    <location>
        <begin position="1170"/>
        <end position="1179"/>
    </location>
</feature>
<dbReference type="Gene3D" id="3.40.630.30">
    <property type="match status" value="1"/>
</dbReference>
<dbReference type="GO" id="GO:0006357">
    <property type="term" value="P:regulation of transcription by RNA polymerase II"/>
    <property type="evidence" value="ECO:0007669"/>
    <property type="project" value="TreeGrafter"/>
</dbReference>
<feature type="compositionally biased region" description="Low complexity" evidence="17">
    <location>
        <begin position="88"/>
        <end position="103"/>
    </location>
</feature>
<feature type="compositionally biased region" description="Basic residues" evidence="17">
    <location>
        <begin position="137"/>
        <end position="149"/>
    </location>
</feature>
<dbReference type="SMART" id="SM00249">
    <property type="entry name" value="PHD"/>
    <property type="match status" value="2"/>
</dbReference>
<name>A0A238F6N5_9BASI</name>
<dbReference type="STRING" id="269621.A0A238F6N5"/>
<keyword evidence="10" id="KW-0007">Acetylation</keyword>
<dbReference type="Gene3D" id="1.10.10.10">
    <property type="entry name" value="Winged helix-like DNA-binding domain superfamily/Winged helix DNA-binding domain"/>
    <property type="match status" value="1"/>
</dbReference>
<evidence type="ECO:0000256" key="9">
    <source>
        <dbReference type="ARBA" id="ARBA00022853"/>
    </source>
</evidence>
<evidence type="ECO:0000256" key="1">
    <source>
        <dbReference type="ARBA" id="ARBA00004123"/>
    </source>
</evidence>
<feature type="region of interest" description="Disordered" evidence="17">
    <location>
        <begin position="885"/>
        <end position="936"/>
    </location>
</feature>
<feature type="region of interest" description="Disordered" evidence="17">
    <location>
        <begin position="1078"/>
        <end position="1357"/>
    </location>
</feature>
<evidence type="ECO:0000256" key="3">
    <source>
        <dbReference type="ARBA" id="ARBA00013184"/>
    </source>
</evidence>
<feature type="compositionally biased region" description="Polar residues" evidence="17">
    <location>
        <begin position="1281"/>
        <end position="1290"/>
    </location>
</feature>
<dbReference type="Pfam" id="PF00628">
    <property type="entry name" value="PHD"/>
    <property type="match status" value="1"/>
</dbReference>
<evidence type="ECO:0000256" key="2">
    <source>
        <dbReference type="ARBA" id="ARBA00010107"/>
    </source>
</evidence>
<feature type="compositionally biased region" description="Acidic residues" evidence="17">
    <location>
        <begin position="1120"/>
        <end position="1132"/>
    </location>
</feature>
<feature type="region of interest" description="Disordered" evidence="17">
    <location>
        <begin position="307"/>
        <end position="414"/>
    </location>
</feature>
<evidence type="ECO:0000256" key="7">
    <source>
        <dbReference type="ARBA" id="ARBA00022771"/>
    </source>
</evidence>
<comment type="similarity">
    <text evidence="2 16">Belongs to the MYST (SAS/MOZ) family.</text>
</comment>
<feature type="compositionally biased region" description="Polar residues" evidence="17">
    <location>
        <begin position="30"/>
        <end position="40"/>
    </location>
</feature>
<dbReference type="CDD" id="cd15526">
    <property type="entry name" value="PHD1_MOZ_d4"/>
    <property type="match status" value="1"/>
</dbReference>
<accession>A0A238F6N5</accession>
<keyword evidence="11" id="KW-0805">Transcription regulation</keyword>
<dbReference type="FunFam" id="3.30.40.10:FF:000005">
    <property type="entry name" value="zinc finger protein isoform X1"/>
    <property type="match status" value="1"/>
</dbReference>
<dbReference type="SUPFAM" id="SSF57903">
    <property type="entry name" value="FYVE/PHD zinc finger"/>
    <property type="match status" value="2"/>
</dbReference>
<keyword evidence="9" id="KW-0156">Chromatin regulator</keyword>
<evidence type="ECO:0000256" key="13">
    <source>
        <dbReference type="ARBA" id="ARBA00023242"/>
    </source>
</evidence>
<keyword evidence="12" id="KW-0804">Transcription</keyword>
<feature type="region of interest" description="Disordered" evidence="17">
    <location>
        <begin position="999"/>
        <end position="1018"/>
    </location>
</feature>
<feature type="active site" description="Proton donor/acceptor" evidence="14">
    <location>
        <position position="817"/>
    </location>
</feature>
<dbReference type="InterPro" id="IPR001965">
    <property type="entry name" value="Znf_PHD"/>
</dbReference>
<keyword evidence="6" id="KW-0677">Repeat</keyword>
<feature type="compositionally biased region" description="Acidic residues" evidence="17">
    <location>
        <begin position="1329"/>
        <end position="1348"/>
    </location>
</feature>
<dbReference type="Proteomes" id="UP000198372">
    <property type="component" value="Unassembled WGS sequence"/>
</dbReference>
<evidence type="ECO:0000256" key="6">
    <source>
        <dbReference type="ARBA" id="ARBA00022737"/>
    </source>
</evidence>
<sequence length="1357" mass="148032">MGRSSLSTTLQLSTPVPVSAVVHQHRHAPTRSSSLRQSTLAHAAAAASSTPPPAATGTGTTGPTGTIESTSARVDTASALDTPKHTQASTSSSTPRTSKPSAKLRQADVIAADTTSTPATTSTSTTLASKSPVRTSPKSKSKAKAHSQSHLHGLESSPNTVALPPPPRRVGPHGVPFLPPYTPIDTLCAFCGGTKARNRANRAEELVSCYECGSSGHPTCLDWDDTCIVKRVKQYAWLCQECKRCEVCDDKGADADMLFCDSCDRGWHRACQTPPMTSFPRGKWVCPTCKSQAEFADDAPTIVADGARRKIHVVPPKPPLPSSMAIDETPKSERSKRVRRSSSVARGDSVWDDGSWNRAPHSAGAGGGGSSRRHSTTGASARKDRKSKGKGKADDATPSRGFYDPFADNDLVGPRVILPSNNKKRRRDEADWMQQVAYLQRMDELEAEQEAANADPIEHLDLWAGYLRPDQSDTKGRIPNDDDRRRFKRARDEVEVGSKPRWLRWYDRPSADSRDLHSRTSPQARQLRILLAPRPAPVPTLPPAVLPPLQFGTPSHHSPSHFSQMPALNVPDVAYSGVQPVRSHHPPGHDHPGTPIPGMAAIAQSDFDELTIANGIPIANIRAIRFGEFEIETWYQAPFPEEFSRVADGRLWICEFCLKYTKGGFQASRHRLKCKTRHPPGDEIYRDGSVSVFEVDGRKNKVRSLFRVTWFPTRHSETHPFCFVQMYCQNLCLLAKMFLDHKTLYYDVEPFLFYIMTTAGVTGAKFVGYFSKEKRSPTNNVSCIMTLPVRQRRGWGNLLIDFSYLLSKKEGRVGTPERPLSELGLLSYRNYWTLTVCQYLNAIPESQTVTIQDISEKTAMTPDDIYFVLKEQGWIVETSKLPSPELIPATTGAEGETAEGAASQLQRRKSRVGGAGGSLSTGPKPSSSRQGYVDDPHLLPTVKVPEHYRLIWDRQHVAQHVQKWERKNHLRLKPDKLQWSPFLVTRGFGLDANVGSTAKDGTAQIRPNANGDTNASPARTTINVGALANALGAQWDDDSGSSHDPGEASAVAGPSNASRSLATSDLINGAPRAMAEAAAMNLSKATSEADAQSGLDEDEEDEDRGGEGSSAADSTFQVDKEEDEEEEDEEDEDRARRHDNTSSDESGPSLQVATPPRRPRRGSRASEPVKVPERRELRSRVSTGAALPPADGSKRLTRQSLSVAKLATPLNVKTPKGSNNDGPVKTNGHQRKVSTSTTGTRQDPSSSPRMTRKGPASREVKISPELGRSTATSGRRRREVSTVSARTSEATGEETSDTAMAVAPTQNGKTRPSKEKVGKKEETMTTCVDESEEESEEEDSDEEGDDDVVAGMVGLNT</sequence>
<dbReference type="SUPFAM" id="SSF55729">
    <property type="entry name" value="Acyl-CoA N-acyltransferases (Nat)"/>
    <property type="match status" value="1"/>
</dbReference>
<dbReference type="GO" id="GO:0004402">
    <property type="term" value="F:histone acetyltransferase activity"/>
    <property type="evidence" value="ECO:0007669"/>
    <property type="project" value="InterPro"/>
</dbReference>
<dbReference type="PROSITE" id="PS51726">
    <property type="entry name" value="MYST_HAT"/>
    <property type="match status" value="1"/>
</dbReference>
<dbReference type="Pfam" id="PF01853">
    <property type="entry name" value="MOZ_SAS"/>
    <property type="match status" value="1"/>
</dbReference>
<keyword evidence="7 15" id="KW-0863">Zinc-finger</keyword>
<dbReference type="PROSITE" id="PS50016">
    <property type="entry name" value="ZF_PHD_2"/>
    <property type="match status" value="2"/>
</dbReference>
<dbReference type="CDD" id="cd15527">
    <property type="entry name" value="PHD2_KAT6A_6B"/>
    <property type="match status" value="1"/>
</dbReference>
<feature type="compositionally biased region" description="Polar residues" evidence="17">
    <location>
        <begin position="1143"/>
        <end position="1152"/>
    </location>
</feature>
<evidence type="ECO:0000256" key="4">
    <source>
        <dbReference type="ARBA" id="ARBA00022679"/>
    </source>
</evidence>
<evidence type="ECO:0000313" key="20">
    <source>
        <dbReference type="EMBL" id="SCV69520.1"/>
    </source>
</evidence>
<feature type="domain" description="PHD-type" evidence="18">
    <location>
        <begin position="242"/>
        <end position="292"/>
    </location>
</feature>
<evidence type="ECO:0000259" key="19">
    <source>
        <dbReference type="PROSITE" id="PS51726"/>
    </source>
</evidence>
<organism evidence="20 21">
    <name type="scientific">Microbotryum intermedium</name>
    <dbReference type="NCBI Taxonomy" id="269621"/>
    <lineage>
        <taxon>Eukaryota</taxon>
        <taxon>Fungi</taxon>
        <taxon>Dikarya</taxon>
        <taxon>Basidiomycota</taxon>
        <taxon>Pucciniomycotina</taxon>
        <taxon>Microbotryomycetes</taxon>
        <taxon>Microbotryales</taxon>
        <taxon>Microbotryaceae</taxon>
        <taxon>Microbotryum</taxon>
    </lineage>
</organism>
<feature type="domain" description="MYST-type HAT" evidence="19">
    <location>
        <begin position="616"/>
        <end position="981"/>
    </location>
</feature>
<evidence type="ECO:0000259" key="18">
    <source>
        <dbReference type="PROSITE" id="PS50016"/>
    </source>
</evidence>
<proteinExistence type="inferred from homology"/>
<comment type="subcellular location">
    <subcellularLocation>
        <location evidence="1 16">Nucleus</location>
    </subcellularLocation>
</comment>
<evidence type="ECO:0000256" key="17">
    <source>
        <dbReference type="SAM" id="MobiDB-lite"/>
    </source>
</evidence>
<feature type="compositionally biased region" description="Low complexity" evidence="17">
    <location>
        <begin position="111"/>
        <end position="129"/>
    </location>
</feature>
<evidence type="ECO:0000313" key="21">
    <source>
        <dbReference type="Proteomes" id="UP000198372"/>
    </source>
</evidence>
<keyword evidence="21" id="KW-1185">Reference proteome</keyword>
<dbReference type="InterPro" id="IPR040706">
    <property type="entry name" value="Zf-MYST"/>
</dbReference>
<evidence type="ECO:0000256" key="12">
    <source>
        <dbReference type="ARBA" id="ARBA00023163"/>
    </source>
</evidence>
<feature type="compositionally biased region" description="Low complexity" evidence="17">
    <location>
        <begin position="1"/>
        <end position="14"/>
    </location>
</feature>
<dbReference type="InterPro" id="IPR050603">
    <property type="entry name" value="MYST_HAT"/>
</dbReference>
<dbReference type="InterPro" id="IPR019787">
    <property type="entry name" value="Znf_PHD-finger"/>
</dbReference>
<feature type="compositionally biased region" description="Polar residues" evidence="17">
    <location>
        <begin position="1233"/>
        <end position="1249"/>
    </location>
</feature>
<gene>
    <name evidence="20" type="ORF">BQ2448_2540</name>
</gene>
<feature type="region of interest" description="Disordered" evidence="17">
    <location>
        <begin position="1"/>
        <end position="165"/>
    </location>
</feature>
<keyword evidence="5" id="KW-0479">Metal-binding</keyword>
<feature type="compositionally biased region" description="Polar residues" evidence="17">
    <location>
        <begin position="1005"/>
        <end position="1018"/>
    </location>
</feature>
<feature type="compositionally biased region" description="Acidic residues" evidence="17">
    <location>
        <begin position="1095"/>
        <end position="1104"/>
    </location>
</feature>
<evidence type="ECO:0000256" key="5">
    <source>
        <dbReference type="ARBA" id="ARBA00022723"/>
    </source>
</evidence>
<evidence type="ECO:0000256" key="11">
    <source>
        <dbReference type="ARBA" id="ARBA00023015"/>
    </source>
</evidence>
<protein>
    <recommendedName>
        <fullName evidence="3 16">Histone acetyltransferase</fullName>
        <ecNumber evidence="3 16">2.3.1.48</ecNumber>
    </recommendedName>
</protein>
<dbReference type="InterPro" id="IPR016181">
    <property type="entry name" value="Acyl_CoA_acyltransferase"/>
</dbReference>
<dbReference type="InterPro" id="IPR011011">
    <property type="entry name" value="Znf_FYVE_PHD"/>
</dbReference>
<dbReference type="GO" id="GO:0005634">
    <property type="term" value="C:nucleus"/>
    <property type="evidence" value="ECO:0007669"/>
    <property type="project" value="UniProtKB-SubCell"/>
</dbReference>
<dbReference type="PANTHER" id="PTHR10615:SF161">
    <property type="entry name" value="HISTONE ACETYLTRANSFERASE KAT7"/>
    <property type="match status" value="1"/>
</dbReference>
<reference evidence="21" key="1">
    <citation type="submission" date="2016-09" db="EMBL/GenBank/DDBJ databases">
        <authorList>
            <person name="Jeantristanb JTB J.-T."/>
            <person name="Ricardo R."/>
        </authorList>
    </citation>
    <scope>NUCLEOTIDE SEQUENCE [LARGE SCALE GENOMIC DNA]</scope>
</reference>
<dbReference type="GO" id="GO:0003712">
    <property type="term" value="F:transcription coregulator activity"/>
    <property type="evidence" value="ECO:0007669"/>
    <property type="project" value="TreeGrafter"/>
</dbReference>
<feature type="compositionally biased region" description="Basic and acidic residues" evidence="17">
    <location>
        <begin position="1312"/>
        <end position="1323"/>
    </location>
</feature>
<feature type="compositionally biased region" description="Polar residues" evidence="17">
    <location>
        <begin position="920"/>
        <end position="930"/>
    </location>
</feature>
<dbReference type="PANTHER" id="PTHR10615">
    <property type="entry name" value="HISTONE ACETYLTRANSFERASE"/>
    <property type="match status" value="1"/>
</dbReference>
<evidence type="ECO:0000256" key="8">
    <source>
        <dbReference type="ARBA" id="ARBA00022833"/>
    </source>
</evidence>
<dbReference type="EMBL" id="FMSP01000004">
    <property type="protein sequence ID" value="SCV69520.1"/>
    <property type="molecule type" value="Genomic_DNA"/>
</dbReference>
<keyword evidence="8" id="KW-0862">Zinc</keyword>